<reference evidence="2" key="1">
    <citation type="journal article" date="2019" name="Int. J. Syst. Evol. Microbiol.">
        <title>The Global Catalogue of Microorganisms (GCM) 10K type strain sequencing project: providing services to taxonomists for standard genome sequencing and annotation.</title>
        <authorList>
            <consortium name="The Broad Institute Genomics Platform"/>
            <consortium name="The Broad Institute Genome Sequencing Center for Infectious Disease"/>
            <person name="Wu L."/>
            <person name="Ma J."/>
        </authorList>
    </citation>
    <scope>NUCLEOTIDE SEQUENCE [LARGE SCALE GENOMIC DNA]</scope>
    <source>
        <strain evidence="2">CCUG 53903</strain>
    </source>
</reference>
<dbReference type="EMBL" id="JBHTBZ010000062">
    <property type="protein sequence ID" value="MFC7462335.1"/>
    <property type="molecule type" value="Genomic_DNA"/>
</dbReference>
<name>A0ABW2SGT2_9BURK</name>
<comment type="caution">
    <text evidence="1">The sequence shown here is derived from an EMBL/GenBank/DDBJ whole genome shotgun (WGS) entry which is preliminary data.</text>
</comment>
<gene>
    <name evidence="1" type="ORF">ACFQU0_18055</name>
</gene>
<dbReference type="RefSeq" id="WP_382203125.1">
    <property type="nucleotide sequence ID" value="NZ_JBHTBZ010000062.1"/>
</dbReference>
<sequence>MRFNPPDNSDPRWDETTRQAIERKVDEAMALAPRLEIDSTAGPLSHEERRVVLRASFNEFVKGASLDHLMTAPPALLEQFSVMALVKDHNIKGELVQLIRVFMMAYADPELNEAARQALASLEASVTAQILKKGPPSWGKFLAMPGSPSARPVGPTR</sequence>
<keyword evidence="2" id="KW-1185">Reference proteome</keyword>
<organism evidence="1 2">
    <name type="scientific">Hydrogenophaga defluvii</name>
    <dbReference type="NCBI Taxonomy" id="249410"/>
    <lineage>
        <taxon>Bacteria</taxon>
        <taxon>Pseudomonadati</taxon>
        <taxon>Pseudomonadota</taxon>
        <taxon>Betaproteobacteria</taxon>
        <taxon>Burkholderiales</taxon>
        <taxon>Comamonadaceae</taxon>
        <taxon>Hydrogenophaga</taxon>
    </lineage>
</organism>
<dbReference type="Proteomes" id="UP001596457">
    <property type="component" value="Unassembled WGS sequence"/>
</dbReference>
<accession>A0ABW2SGT2</accession>
<evidence type="ECO:0000313" key="2">
    <source>
        <dbReference type="Proteomes" id="UP001596457"/>
    </source>
</evidence>
<evidence type="ECO:0000313" key="1">
    <source>
        <dbReference type="EMBL" id="MFC7462335.1"/>
    </source>
</evidence>
<proteinExistence type="predicted"/>
<protein>
    <submittedName>
        <fullName evidence="1">Uncharacterized protein</fullName>
    </submittedName>
</protein>